<evidence type="ECO:0000313" key="10">
    <source>
        <dbReference type="EMBL" id="PIL31760.1"/>
    </source>
</evidence>
<dbReference type="PANTHER" id="PTHR11773:SF1">
    <property type="entry name" value="GLYCINE DEHYDROGENASE (DECARBOXYLATING), MITOCHONDRIAL"/>
    <property type="match status" value="1"/>
</dbReference>
<comment type="function">
    <text evidence="7">The glycine cleavage system catalyzes the degradation of glycine.</text>
</comment>
<dbReference type="InterPro" id="IPR015424">
    <property type="entry name" value="PyrdxlP-dep_Trfase"/>
</dbReference>
<dbReference type="FunFam" id="3.40.640.10:FF:000007">
    <property type="entry name" value="glycine dehydrogenase (Decarboxylating), mitochondrial"/>
    <property type="match status" value="1"/>
</dbReference>
<dbReference type="GO" id="GO:0004375">
    <property type="term" value="F:glycine dehydrogenase (decarboxylating) activity"/>
    <property type="evidence" value="ECO:0007669"/>
    <property type="project" value="UniProtKB-UniRule"/>
</dbReference>
<feature type="domain" description="Glycine cleavage system P-protein N-terminal" evidence="8">
    <location>
        <begin position="52"/>
        <end position="486"/>
    </location>
</feature>
<dbReference type="Proteomes" id="UP000230002">
    <property type="component" value="Unassembled WGS sequence"/>
</dbReference>
<dbReference type="CDD" id="cd00613">
    <property type="entry name" value="GDC-P"/>
    <property type="match status" value="1"/>
</dbReference>
<keyword evidence="11" id="KW-1185">Reference proteome</keyword>
<dbReference type="SUPFAM" id="SSF53383">
    <property type="entry name" value="PLP-dependent transferases"/>
    <property type="match status" value="2"/>
</dbReference>
<organism evidence="10 11">
    <name type="scientific">Ganoderma sinense ZZ0214-1</name>
    <dbReference type="NCBI Taxonomy" id="1077348"/>
    <lineage>
        <taxon>Eukaryota</taxon>
        <taxon>Fungi</taxon>
        <taxon>Dikarya</taxon>
        <taxon>Basidiomycota</taxon>
        <taxon>Agaricomycotina</taxon>
        <taxon>Agaricomycetes</taxon>
        <taxon>Polyporales</taxon>
        <taxon>Polyporaceae</taxon>
        <taxon>Ganoderma</taxon>
    </lineage>
</organism>
<evidence type="ECO:0000259" key="9">
    <source>
        <dbReference type="Pfam" id="PF21478"/>
    </source>
</evidence>
<feature type="modified residue" description="N6-(pyridoxal phosphate)lysine" evidence="6">
    <location>
        <position position="753"/>
    </location>
</feature>
<evidence type="ECO:0000256" key="7">
    <source>
        <dbReference type="RuleBase" id="RU364056"/>
    </source>
</evidence>
<name>A0A2G8SDC1_9APHY</name>
<feature type="domain" description="Glycine dehydrogenase C-terminal" evidence="9">
    <location>
        <begin position="825"/>
        <end position="946"/>
    </location>
</feature>
<dbReference type="OrthoDB" id="6537869at2759"/>
<dbReference type="EC" id="1.4.4.2" evidence="7"/>
<dbReference type="GO" id="GO:0019464">
    <property type="term" value="P:glycine decarboxylation via glycine cleavage system"/>
    <property type="evidence" value="ECO:0007669"/>
    <property type="project" value="TreeGrafter"/>
</dbReference>
<dbReference type="InterPro" id="IPR015421">
    <property type="entry name" value="PyrdxlP-dep_Trfase_major"/>
</dbReference>
<dbReference type="GO" id="GO:0005739">
    <property type="term" value="C:mitochondrion"/>
    <property type="evidence" value="ECO:0007669"/>
    <property type="project" value="UniProtKB-SubCell"/>
</dbReference>
<dbReference type="NCBIfam" id="NF003346">
    <property type="entry name" value="PRK04366.1"/>
    <property type="match status" value="1"/>
</dbReference>
<comment type="cofactor">
    <cofactor evidence="1 6 7">
        <name>pyridoxal 5'-phosphate</name>
        <dbReference type="ChEBI" id="CHEBI:597326"/>
    </cofactor>
</comment>
<evidence type="ECO:0000259" key="8">
    <source>
        <dbReference type="Pfam" id="PF02347"/>
    </source>
</evidence>
<keyword evidence="3 6" id="KW-0663">Pyridoxal phosphate</keyword>
<protein>
    <recommendedName>
        <fullName evidence="7">Glycine cleavage system P protein</fullName>
        <ecNumber evidence="7">1.4.4.2</ecNumber>
    </recommendedName>
</protein>
<comment type="similarity">
    <text evidence="2 7">Belongs to the GcvP family.</text>
</comment>
<reference evidence="10 11" key="1">
    <citation type="journal article" date="2015" name="Sci. Rep.">
        <title>Chromosome-level genome map provides insights into diverse defense mechanisms in the medicinal fungus Ganoderma sinense.</title>
        <authorList>
            <person name="Zhu Y."/>
            <person name="Xu J."/>
            <person name="Sun C."/>
            <person name="Zhou S."/>
            <person name="Xu H."/>
            <person name="Nelson D.R."/>
            <person name="Qian J."/>
            <person name="Song J."/>
            <person name="Luo H."/>
            <person name="Xiang L."/>
            <person name="Li Y."/>
            <person name="Xu Z."/>
            <person name="Ji A."/>
            <person name="Wang L."/>
            <person name="Lu S."/>
            <person name="Hayward A."/>
            <person name="Sun W."/>
            <person name="Li X."/>
            <person name="Schwartz D.C."/>
            <person name="Wang Y."/>
            <person name="Chen S."/>
        </authorList>
    </citation>
    <scope>NUCLEOTIDE SEQUENCE [LARGE SCALE GENOMIC DNA]</scope>
    <source>
        <strain evidence="10 11">ZZ0214-1</strain>
    </source>
</reference>
<dbReference type="GO" id="GO:0005960">
    <property type="term" value="C:glycine cleavage complex"/>
    <property type="evidence" value="ECO:0007669"/>
    <property type="project" value="TreeGrafter"/>
</dbReference>
<sequence>MAALRNLFALRQRPFTPHARTPHVGSLRAPARGLATAKAPPSLFASLDTFADRHIGPDDKEVAHMLARLGYDSMDAFVADTVPEKIRSSSTVVSDESIPSLTESQLFLRAKELGKANKPFKSYIGMGYHNAVVPPVILRNIMESPAWYTPYTPYQPEIAQGRLESLVNFQTMVMSLTAMDIANASLLDEATAAAEGMIMTFTGSNGKKRTFFADIGVAPQTIAVLQTRAKGFGISLVVGDALKDLDSEASRKDLCGVLVQYPDVNGAVKDFSALAKSARSTGALLVCATDLLALTMLKPPGEWGADIVLGNSARFGVPAGYGGPHAAFFACTDKLKRKMPGRLIGLSRDAHGKPAYRLALQTREQHIRREKATSNICTSQALLANMAAMYAVYHGPVNLHRIAQKVHGLTQIVKSAVECYGYKAVSSQFFDTITFDVSDAVKDAEAVHAAALVAGINLRRIDGKHVGLTLDESAGVEDVVALINAFAEAASQPTITPSDIIPPPSLAIPSSLRRTSKILPHPVFNSHHSETEMLRYIYHLQSKDLGLNHAMIPLGSCTMKLNSTSSMIPLTWPEFSSVHPFAPKDQVKGYWELIKELEQDLCKITGFAACSLQPNSGAAGEYAGLSVIRAYHESRGEGHRDICLIPVSAHGTNPASAVMAGLKVVPVKTHADGNLDLEDLRAKAEKHKDNLAAFMITYPSTFGVFEHGVQDACKIIHENGGQVYLDGANLNAQIGVTNPAICGGDVCHMNLHKTFAIPHGGGGPGVGPICVAEHLAPFLPSHPLVATGGDNPIDAVAAAPFGSASILLISWAYVKMLGGSGLSEATRAALLNANYMAHRLSSHYTLRYKNGKGRVAHELLIDLAEFDKAAGLKVNDFAKRLQDYGFHPPTCSWPISTCMLIEPTESETLEEIDRFCDAMIQIRNEAEDIITGKQPKDNNVLKNAPHPLSVITLSEEEWNRPYSRQTAAYPMPWLLERKFWPTVSRVDDAYGDLNLICDCPSVEETAAST</sequence>
<comment type="catalytic activity">
    <reaction evidence="5 7">
        <text>N(6)-[(R)-lipoyl]-L-lysyl-[glycine-cleavage complex H protein] + glycine + H(+) = N(6)-[(R)-S(8)-aminomethyldihydrolipoyl]-L-lysyl-[glycine-cleavage complex H protein] + CO2</text>
        <dbReference type="Rhea" id="RHEA:24304"/>
        <dbReference type="Rhea" id="RHEA-COMP:10494"/>
        <dbReference type="Rhea" id="RHEA-COMP:10495"/>
        <dbReference type="ChEBI" id="CHEBI:15378"/>
        <dbReference type="ChEBI" id="CHEBI:16526"/>
        <dbReference type="ChEBI" id="CHEBI:57305"/>
        <dbReference type="ChEBI" id="CHEBI:83099"/>
        <dbReference type="ChEBI" id="CHEBI:83143"/>
        <dbReference type="EC" id="1.4.4.2"/>
    </reaction>
</comment>
<comment type="caution">
    <text evidence="10">The sequence shown here is derived from an EMBL/GenBank/DDBJ whole genome shotgun (WGS) entry which is preliminary data.</text>
</comment>
<comment type="subcellular location">
    <subcellularLocation>
        <location evidence="7">Mitochondrion</location>
    </subcellularLocation>
</comment>
<dbReference type="PANTHER" id="PTHR11773">
    <property type="entry name" value="GLYCINE DEHYDROGENASE, DECARBOXYLATING"/>
    <property type="match status" value="1"/>
</dbReference>
<dbReference type="Pfam" id="PF02347">
    <property type="entry name" value="GDC-P"/>
    <property type="match status" value="1"/>
</dbReference>
<evidence type="ECO:0000313" key="11">
    <source>
        <dbReference type="Proteomes" id="UP000230002"/>
    </source>
</evidence>
<dbReference type="Gene3D" id="3.40.640.10">
    <property type="entry name" value="Type I PLP-dependent aspartate aminotransferase-like (Major domain)"/>
    <property type="match status" value="2"/>
</dbReference>
<keyword evidence="7" id="KW-0809">Transit peptide</keyword>
<proteinExistence type="inferred from homology"/>
<evidence type="ECO:0000256" key="5">
    <source>
        <dbReference type="ARBA" id="ARBA00049026"/>
    </source>
</evidence>
<evidence type="ECO:0000256" key="1">
    <source>
        <dbReference type="ARBA" id="ARBA00001933"/>
    </source>
</evidence>
<dbReference type="STRING" id="1077348.A0A2G8SDC1"/>
<gene>
    <name evidence="10" type="ORF">GSI_06464</name>
</gene>
<evidence type="ECO:0000256" key="3">
    <source>
        <dbReference type="ARBA" id="ARBA00022898"/>
    </source>
</evidence>
<dbReference type="InterPro" id="IPR049315">
    <property type="entry name" value="GDC-P_N"/>
</dbReference>
<evidence type="ECO:0000256" key="6">
    <source>
        <dbReference type="PIRSR" id="PIRSR603437-50"/>
    </source>
</evidence>
<keyword evidence="7" id="KW-0496">Mitochondrion</keyword>
<dbReference type="InterPro" id="IPR020581">
    <property type="entry name" value="GDC_P"/>
</dbReference>
<comment type="subunit">
    <text evidence="7">The glycine cleavage system is composed of four proteins: P, T, L and H.</text>
</comment>
<dbReference type="InterPro" id="IPR015422">
    <property type="entry name" value="PyrdxlP-dep_Trfase_small"/>
</dbReference>
<dbReference type="NCBIfam" id="TIGR00461">
    <property type="entry name" value="gcvP"/>
    <property type="match status" value="1"/>
</dbReference>
<accession>A0A2G8SDC1</accession>
<dbReference type="EMBL" id="AYKW01000012">
    <property type="protein sequence ID" value="PIL31760.1"/>
    <property type="molecule type" value="Genomic_DNA"/>
</dbReference>
<evidence type="ECO:0000256" key="2">
    <source>
        <dbReference type="ARBA" id="ARBA00010756"/>
    </source>
</evidence>
<dbReference type="FunFam" id="3.90.1150.10:FF:000097">
    <property type="entry name" value="Glycine cleavage system P protein"/>
    <property type="match status" value="1"/>
</dbReference>
<dbReference type="GO" id="GO:0016594">
    <property type="term" value="F:glycine binding"/>
    <property type="evidence" value="ECO:0007669"/>
    <property type="project" value="TreeGrafter"/>
</dbReference>
<dbReference type="FunFam" id="3.40.640.10:FF:000005">
    <property type="entry name" value="Glycine dehydrogenase (decarboxylating), mitochondrial"/>
    <property type="match status" value="1"/>
</dbReference>
<dbReference type="Gene3D" id="3.90.1150.10">
    <property type="entry name" value="Aspartate Aminotransferase, domain 1"/>
    <property type="match status" value="2"/>
</dbReference>
<dbReference type="InterPro" id="IPR003437">
    <property type="entry name" value="GcvP"/>
</dbReference>
<dbReference type="AlphaFoldDB" id="A0A2G8SDC1"/>
<evidence type="ECO:0000256" key="4">
    <source>
        <dbReference type="ARBA" id="ARBA00023002"/>
    </source>
</evidence>
<keyword evidence="4 7" id="KW-0560">Oxidoreductase</keyword>
<dbReference type="GO" id="GO:0030170">
    <property type="term" value="F:pyridoxal phosphate binding"/>
    <property type="evidence" value="ECO:0007669"/>
    <property type="project" value="TreeGrafter"/>
</dbReference>
<dbReference type="Pfam" id="PF21478">
    <property type="entry name" value="GcvP2_C"/>
    <property type="match status" value="1"/>
</dbReference>
<dbReference type="HAMAP" id="MF_00711">
    <property type="entry name" value="GcvP"/>
    <property type="match status" value="1"/>
</dbReference>
<dbReference type="InterPro" id="IPR049316">
    <property type="entry name" value="GDC-P_C"/>
</dbReference>